<dbReference type="HAMAP" id="MF_00478">
    <property type="entry name" value="RsxE_RnfE"/>
    <property type="match status" value="1"/>
</dbReference>
<evidence type="ECO:0000256" key="8">
    <source>
        <dbReference type="HAMAP-Rule" id="MF_00478"/>
    </source>
</evidence>
<feature type="region of interest" description="Disordered" evidence="9">
    <location>
        <begin position="235"/>
        <end position="258"/>
    </location>
</feature>
<feature type="transmembrane region" description="Helical" evidence="8">
    <location>
        <begin position="21"/>
        <end position="39"/>
    </location>
</feature>
<dbReference type="RefSeq" id="WP_275845295.1">
    <property type="nucleotide sequence ID" value="NZ_CP135996.1"/>
</dbReference>
<keyword evidence="3 8" id="KW-0812">Transmembrane</keyword>
<dbReference type="EMBL" id="CP135996">
    <property type="protein sequence ID" value="WOC31458.1"/>
    <property type="molecule type" value="Genomic_DNA"/>
</dbReference>
<dbReference type="GO" id="GO:0022900">
    <property type="term" value="P:electron transport chain"/>
    <property type="evidence" value="ECO:0007669"/>
    <property type="project" value="UniProtKB-UniRule"/>
</dbReference>
<accession>A0AA97H2R8</accession>
<keyword evidence="7 8" id="KW-0472">Membrane</keyword>
<evidence type="ECO:0000256" key="7">
    <source>
        <dbReference type="ARBA" id="ARBA00023136"/>
    </source>
</evidence>
<evidence type="ECO:0000256" key="2">
    <source>
        <dbReference type="ARBA" id="ARBA00022448"/>
    </source>
</evidence>
<evidence type="ECO:0000313" key="10">
    <source>
        <dbReference type="EMBL" id="WOC31458.1"/>
    </source>
</evidence>
<keyword evidence="8" id="KW-1003">Cell membrane</keyword>
<dbReference type="NCBIfam" id="NF009070">
    <property type="entry name" value="PRK12405.1"/>
    <property type="match status" value="1"/>
</dbReference>
<evidence type="ECO:0000256" key="6">
    <source>
        <dbReference type="ARBA" id="ARBA00022989"/>
    </source>
</evidence>
<evidence type="ECO:0000256" key="9">
    <source>
        <dbReference type="SAM" id="MobiDB-lite"/>
    </source>
</evidence>
<keyword evidence="2 8" id="KW-0813">Transport</keyword>
<feature type="transmembrane region" description="Helical" evidence="8">
    <location>
        <begin position="170"/>
        <end position="193"/>
    </location>
</feature>
<dbReference type="AlphaFoldDB" id="A0AA97H2R8"/>
<dbReference type="InterPro" id="IPR003667">
    <property type="entry name" value="NqrDE/RnfAE"/>
</dbReference>
<reference evidence="11" key="2">
    <citation type="submission" date="2024-06" db="EMBL/GenBank/DDBJ databases">
        <title>Caproicibacterium argilliputei sp. nov, a novel caproic acid producing anaerobic bacterium isolated from pit mud.</title>
        <authorList>
            <person name="Zeng C."/>
        </authorList>
    </citation>
    <scope>NUCLEOTIDE SEQUENCE [LARGE SCALE GENOMIC DNA]</scope>
    <source>
        <strain evidence="11">ZCY20-5</strain>
    </source>
</reference>
<feature type="transmembrane region" description="Helical" evidence="8">
    <location>
        <begin position="131"/>
        <end position="150"/>
    </location>
</feature>
<dbReference type="KEGG" id="carl:PXC00_09525"/>
<comment type="similarity">
    <text evidence="8">Belongs to the NqrDE/RnfAE family.</text>
</comment>
<dbReference type="PANTHER" id="PTHR30586:SF0">
    <property type="entry name" value="ION-TRANSLOCATING OXIDOREDUCTASE COMPLEX SUBUNIT E"/>
    <property type="match status" value="1"/>
</dbReference>
<keyword evidence="5 8" id="KW-0249">Electron transport</keyword>
<dbReference type="InterPro" id="IPR010968">
    <property type="entry name" value="RnfE"/>
</dbReference>
<evidence type="ECO:0000313" key="11">
    <source>
        <dbReference type="Proteomes" id="UP001300604"/>
    </source>
</evidence>
<name>A0AA97H2R8_9FIRM</name>
<keyword evidence="6 8" id="KW-1133">Transmembrane helix</keyword>
<feature type="transmembrane region" description="Helical" evidence="8">
    <location>
        <begin position="45"/>
        <end position="63"/>
    </location>
</feature>
<proteinExistence type="inferred from homology"/>
<keyword evidence="11" id="KW-1185">Reference proteome</keyword>
<organism evidence="10 11">
    <name type="scientific">Caproicibacterium argilliputei</name>
    <dbReference type="NCBI Taxonomy" id="3030016"/>
    <lineage>
        <taxon>Bacteria</taxon>
        <taxon>Bacillati</taxon>
        <taxon>Bacillota</taxon>
        <taxon>Clostridia</taxon>
        <taxon>Eubacteriales</taxon>
        <taxon>Oscillospiraceae</taxon>
        <taxon>Caproicibacterium</taxon>
    </lineage>
</organism>
<comment type="subunit">
    <text evidence="8">The complex is composed of six subunits: RnfA, RnfB, RnfC, RnfD, RnfE and RnfG.</text>
</comment>
<dbReference type="PANTHER" id="PTHR30586">
    <property type="entry name" value="ELECTRON TRANSPORT COMPLEX PROTEIN RNFE"/>
    <property type="match status" value="1"/>
</dbReference>
<comment type="subcellular location">
    <subcellularLocation>
        <location evidence="8">Cell membrane</location>
        <topology evidence="8">Multi-pass membrane protein</topology>
    </subcellularLocation>
    <subcellularLocation>
        <location evidence="1">Endomembrane system</location>
        <topology evidence="1">Multi-pass membrane protein</topology>
    </subcellularLocation>
</comment>
<evidence type="ECO:0000256" key="1">
    <source>
        <dbReference type="ARBA" id="ARBA00004127"/>
    </source>
</evidence>
<feature type="transmembrane region" description="Helical" evidence="8">
    <location>
        <begin position="75"/>
        <end position="96"/>
    </location>
</feature>
<protein>
    <recommendedName>
        <fullName evidence="8">Ion-translocating oxidoreductase complex subunit E</fullName>
        <ecNumber evidence="8">7.-.-.-</ecNumber>
    </recommendedName>
    <alternativeName>
        <fullName evidence="8">Rnf electron transport complex subunit E</fullName>
    </alternativeName>
</protein>
<gene>
    <name evidence="8" type="primary">rnfE</name>
    <name evidence="10" type="ORF">PXC00_09525</name>
</gene>
<dbReference type="Proteomes" id="UP001300604">
    <property type="component" value="Chromosome"/>
</dbReference>
<comment type="function">
    <text evidence="8">Part of a membrane-bound complex that couples electron transfer with translocation of ions across the membrane.</text>
</comment>
<dbReference type="EC" id="7.-.-.-" evidence="8"/>
<reference evidence="11" key="3">
    <citation type="submission" date="2024-06" db="EMBL/GenBank/DDBJ databases">
        <authorList>
            <person name="Zeng C."/>
        </authorList>
    </citation>
    <scope>NUCLEOTIDE SEQUENCE [LARGE SCALE GENOMIC DNA]</scope>
    <source>
        <strain evidence="11">ZCY20-5</strain>
    </source>
</reference>
<evidence type="ECO:0000256" key="4">
    <source>
        <dbReference type="ARBA" id="ARBA00022967"/>
    </source>
</evidence>
<sequence>MAETKTSLWHEFSKGLIKENPVLRLVLGCCSTLALSTAASNSIGMGVATTFVLVCSNAVISALRNVIPNKVRIPCYIVIIAGFVSVVQMLIEAFSPGLKDTLGIYLPLIVVNCIILGRAEGFANKNKVLPSIMDGLGMGCGFTLTLLLMGTIREILGSGTFFGLQVLPSMYPGIIIFLLPPGGFFVFGILMAITNYITERRGGKPVLEMNCSSCPMSGCCGHIEEKQAAHAPAQVSAQSAVENKFIREPAEKEKAGER</sequence>
<reference evidence="10 11" key="1">
    <citation type="submission" date="2024-06" db="EMBL/GenBank/DDBJ databases">
        <title>Caproicibacterium argilliputei sp. nov, a novel caproic acid producing anaerobic bacterium isolated from pit mud.</title>
        <authorList>
            <person name="Xia S."/>
        </authorList>
    </citation>
    <scope>NUCLEOTIDE SEQUENCE [LARGE SCALE GENOMIC DNA]</scope>
    <source>
        <strain evidence="10 11">ZCY20-5</strain>
    </source>
</reference>
<dbReference type="NCBIfam" id="TIGR01948">
    <property type="entry name" value="rnfE"/>
    <property type="match status" value="1"/>
</dbReference>
<feature type="transmembrane region" description="Helical" evidence="8">
    <location>
        <begin position="102"/>
        <end position="119"/>
    </location>
</feature>
<dbReference type="Pfam" id="PF02508">
    <property type="entry name" value="Rnf-Nqr"/>
    <property type="match status" value="1"/>
</dbReference>
<dbReference type="GO" id="GO:0005886">
    <property type="term" value="C:plasma membrane"/>
    <property type="evidence" value="ECO:0007669"/>
    <property type="project" value="UniProtKB-SubCell"/>
</dbReference>
<dbReference type="GO" id="GO:0012505">
    <property type="term" value="C:endomembrane system"/>
    <property type="evidence" value="ECO:0007669"/>
    <property type="project" value="UniProtKB-SubCell"/>
</dbReference>
<evidence type="ECO:0000256" key="3">
    <source>
        <dbReference type="ARBA" id="ARBA00022692"/>
    </source>
</evidence>
<feature type="compositionally biased region" description="Basic and acidic residues" evidence="9">
    <location>
        <begin position="244"/>
        <end position="258"/>
    </location>
</feature>
<keyword evidence="4 8" id="KW-1278">Translocase</keyword>
<evidence type="ECO:0000256" key="5">
    <source>
        <dbReference type="ARBA" id="ARBA00022982"/>
    </source>
</evidence>